<evidence type="ECO:0000256" key="1">
    <source>
        <dbReference type="SAM" id="MobiDB-lite"/>
    </source>
</evidence>
<feature type="transmembrane region" description="Helical" evidence="2">
    <location>
        <begin position="203"/>
        <end position="226"/>
    </location>
</feature>
<keyword evidence="2" id="KW-1133">Transmembrane helix</keyword>
<feature type="compositionally biased region" description="Low complexity" evidence="1">
    <location>
        <begin position="407"/>
        <end position="423"/>
    </location>
</feature>
<keyword evidence="2" id="KW-0812">Transmembrane</keyword>
<feature type="transmembrane region" description="Helical" evidence="2">
    <location>
        <begin position="23"/>
        <end position="45"/>
    </location>
</feature>
<reference evidence="3 4" key="1">
    <citation type="submission" date="2014-03" db="EMBL/GenBank/DDBJ databases">
        <title>Genomics of Bifidobacteria.</title>
        <authorList>
            <person name="Ventura M."/>
            <person name="Milani C."/>
            <person name="Lugli G.A."/>
        </authorList>
    </citation>
    <scope>NUCLEOTIDE SEQUENCE [LARGE SCALE GENOMIC DNA]</scope>
    <source>
        <strain evidence="3 4">LMG 21811</strain>
    </source>
</reference>
<comment type="caution">
    <text evidence="3">The sequence shown here is derived from an EMBL/GenBank/DDBJ whole genome shotgun (WGS) entry which is preliminary data.</text>
</comment>
<dbReference type="AlphaFoldDB" id="A0A087CRS1"/>
<dbReference type="EMBL" id="JGZL01000015">
    <property type="protein sequence ID" value="KFI85971.1"/>
    <property type="molecule type" value="Genomic_DNA"/>
</dbReference>
<evidence type="ECO:0008006" key="5">
    <source>
        <dbReference type="Google" id="ProtNLM"/>
    </source>
</evidence>
<name>A0A087CRS1_BIFRU</name>
<evidence type="ECO:0000256" key="2">
    <source>
        <dbReference type="SAM" id="Phobius"/>
    </source>
</evidence>
<feature type="region of interest" description="Disordered" evidence="1">
    <location>
        <begin position="265"/>
        <end position="298"/>
    </location>
</feature>
<feature type="compositionally biased region" description="Acidic residues" evidence="1">
    <location>
        <begin position="514"/>
        <end position="523"/>
    </location>
</feature>
<feature type="compositionally biased region" description="Basic and acidic residues" evidence="1">
    <location>
        <begin position="459"/>
        <end position="473"/>
    </location>
</feature>
<feature type="compositionally biased region" description="Polar residues" evidence="1">
    <location>
        <begin position="376"/>
        <end position="385"/>
    </location>
</feature>
<keyword evidence="2" id="KW-0472">Membrane</keyword>
<gene>
    <name evidence="3" type="ORF">BRUM_1410</name>
</gene>
<keyword evidence="4" id="KW-1185">Reference proteome</keyword>
<evidence type="ECO:0000313" key="4">
    <source>
        <dbReference type="Proteomes" id="UP000029078"/>
    </source>
</evidence>
<accession>A0A087CRS1</accession>
<feature type="compositionally biased region" description="Acidic residues" evidence="1">
    <location>
        <begin position="430"/>
        <end position="444"/>
    </location>
</feature>
<evidence type="ECO:0000313" key="3">
    <source>
        <dbReference type="EMBL" id="KFI85971.1"/>
    </source>
</evidence>
<dbReference type="eggNOG" id="ENOG5032SYI">
    <property type="taxonomic scope" value="Bacteria"/>
</dbReference>
<proteinExistence type="predicted"/>
<feature type="region of interest" description="Disordered" evidence="1">
    <location>
        <begin position="349"/>
        <end position="523"/>
    </location>
</feature>
<organism evidence="3 4">
    <name type="scientific">Bifidobacterium ruminantium</name>
    <dbReference type="NCBI Taxonomy" id="78346"/>
    <lineage>
        <taxon>Bacteria</taxon>
        <taxon>Bacillati</taxon>
        <taxon>Actinomycetota</taxon>
        <taxon>Actinomycetes</taxon>
        <taxon>Bifidobacteriales</taxon>
        <taxon>Bifidobacteriaceae</taxon>
        <taxon>Bifidobacterium</taxon>
    </lineage>
</organism>
<feature type="compositionally biased region" description="Low complexity" evidence="1">
    <location>
        <begin position="309"/>
        <end position="321"/>
    </location>
</feature>
<protein>
    <recommendedName>
        <fullName evidence="5">GTPase regulator-like protein</fullName>
    </recommendedName>
</protein>
<sequence length="523" mass="55532">MTLSQEEQEKPRIKTGPTRHAKIMRGIVTPIFGLLAITCIVLGALNATVWKPDSRIAATMSVNGTQYVVTDPNVLQLVDDYVVASVKSRNAKTEVCIALGSARDVAGWIAGSKYTRITGLSDWTTLSARHSAAQGDPDASANQTAFKDSDMWRSVKCGTGSVNMRIQESSSNDADNSVALIDFGDGKAGTVSLDWNRRSVPNFAMPFYLVGGLLAILAVLSASVFAMPPHKRRHRRAFASVEGAGTMEGDETEVAEWVRNAEASASFGGGAAPKRRRRHASHAAGASREPEEAAQPRIVDPASRNLVADQQNAAASAAAVPPEEDVEATSVISQDELLAYFARLAREESSEAQQAAQPVEPAKTESAVEPAEEESTAPQSDQSDGAQADPQAENSQAEEPIDDSSESTETSEPAEAETASDSTESAKPDETDDSAEADESEASESSDTASDTETSETESGSHPEASEDSHAKEPSVGSVWTPQESEGIDIMQAIKGLQGIKGLHVFGDPQKQDGDDEDEEEQR</sequence>
<dbReference type="STRING" id="78346.BRUM_1410"/>
<dbReference type="Proteomes" id="UP000029078">
    <property type="component" value="Unassembled WGS sequence"/>
</dbReference>
<feature type="region of interest" description="Disordered" evidence="1">
    <location>
        <begin position="309"/>
        <end position="328"/>
    </location>
</feature>